<evidence type="ECO:0000313" key="2">
    <source>
        <dbReference type="Proteomes" id="UP000050741"/>
    </source>
</evidence>
<evidence type="ECO:0000313" key="3">
    <source>
        <dbReference type="WBParaSite" id="GPLIN_000143300"/>
    </source>
</evidence>
<dbReference type="WBParaSite" id="GPLIN_000143300">
    <property type="protein sequence ID" value="GPLIN_000143300"/>
    <property type="gene ID" value="GPLIN_000143300"/>
</dbReference>
<feature type="compositionally biased region" description="Basic and acidic residues" evidence="1">
    <location>
        <begin position="1"/>
        <end position="29"/>
    </location>
</feature>
<dbReference type="Proteomes" id="UP000050741">
    <property type="component" value="Unassembled WGS sequence"/>
</dbReference>
<sequence>MDNADKSHKSGKSVEKKNQSKKEHSEKASHTATTSQQASSSNNDDQDDYYLWKLATHGTPRQLLDFHYNRNQDNRGKN</sequence>
<reference evidence="2" key="1">
    <citation type="submission" date="2014-05" db="EMBL/GenBank/DDBJ databases">
        <title>The genome and life-stage specific transcriptomes of Globodera pallida elucidate key aspects of plant parasitism by a cyst nematode.</title>
        <authorList>
            <person name="Cotton J.A."/>
            <person name="Lilley C.J."/>
            <person name="Jones L.M."/>
            <person name="Kikuchi T."/>
            <person name="Reid A.J."/>
            <person name="Thorpe P."/>
            <person name="Tsai I.J."/>
            <person name="Beasley H."/>
            <person name="Blok V."/>
            <person name="Cock P.J.A."/>
            <person name="Van den Akker S.E."/>
            <person name="Holroyd N."/>
            <person name="Hunt M."/>
            <person name="Mantelin S."/>
            <person name="Naghra H."/>
            <person name="Pain A."/>
            <person name="Palomares-Rius J.E."/>
            <person name="Zarowiecki M."/>
            <person name="Berriman M."/>
            <person name="Jones J.T."/>
            <person name="Urwin P.E."/>
        </authorList>
    </citation>
    <scope>NUCLEOTIDE SEQUENCE [LARGE SCALE GENOMIC DNA]</scope>
    <source>
        <strain evidence="2">Lindley</strain>
    </source>
</reference>
<evidence type="ECO:0000256" key="1">
    <source>
        <dbReference type="SAM" id="MobiDB-lite"/>
    </source>
</evidence>
<protein>
    <submittedName>
        <fullName evidence="3">Ovule protein</fullName>
    </submittedName>
</protein>
<accession>A0A183BLE8</accession>
<name>A0A183BLE8_GLOPA</name>
<reference evidence="3" key="2">
    <citation type="submission" date="2016-06" db="UniProtKB">
        <authorList>
            <consortium name="WormBaseParasite"/>
        </authorList>
    </citation>
    <scope>IDENTIFICATION</scope>
</reference>
<proteinExistence type="predicted"/>
<feature type="compositionally biased region" description="Low complexity" evidence="1">
    <location>
        <begin position="31"/>
        <end position="43"/>
    </location>
</feature>
<feature type="region of interest" description="Disordered" evidence="1">
    <location>
        <begin position="1"/>
        <end position="46"/>
    </location>
</feature>
<organism evidence="2 3">
    <name type="scientific">Globodera pallida</name>
    <name type="common">Potato cyst nematode worm</name>
    <name type="synonym">Heterodera pallida</name>
    <dbReference type="NCBI Taxonomy" id="36090"/>
    <lineage>
        <taxon>Eukaryota</taxon>
        <taxon>Metazoa</taxon>
        <taxon>Ecdysozoa</taxon>
        <taxon>Nematoda</taxon>
        <taxon>Chromadorea</taxon>
        <taxon>Rhabditida</taxon>
        <taxon>Tylenchina</taxon>
        <taxon>Tylenchomorpha</taxon>
        <taxon>Tylenchoidea</taxon>
        <taxon>Heteroderidae</taxon>
        <taxon>Heteroderinae</taxon>
        <taxon>Globodera</taxon>
    </lineage>
</organism>
<dbReference type="AlphaFoldDB" id="A0A183BLE8"/>
<keyword evidence="2" id="KW-1185">Reference proteome</keyword>